<feature type="domain" description="Hemerythrin-like" evidence="5">
    <location>
        <begin position="36"/>
        <end position="143"/>
    </location>
</feature>
<evidence type="ECO:0000256" key="4">
    <source>
        <dbReference type="SAM" id="MobiDB-lite"/>
    </source>
</evidence>
<dbReference type="Proteomes" id="UP000215367">
    <property type="component" value="Unassembled WGS sequence"/>
</dbReference>
<reference evidence="6 7" key="1">
    <citation type="submission" date="2017-07" db="EMBL/GenBank/DDBJ databases">
        <title>Whole genome sequence of Azospirillum brasilense 2A1, a potential biofertilizer strain.</title>
        <authorList>
            <person name="Fontana C.A."/>
            <person name="Toffoli L.M."/>
            <person name="Salazar S.M."/>
            <person name="Puglisi E."/>
            <person name="Pedraza R."/>
            <person name="Bassi D."/>
            <person name="Cocconcelli P.S."/>
        </authorList>
    </citation>
    <scope>NUCLEOTIDE SEQUENCE [LARGE SCALE GENOMIC DNA]</scope>
    <source>
        <strain evidence="6 7">2A1</strain>
        <plasmid evidence="6">unnamed</plasmid>
    </source>
</reference>
<name>A0A235HDY6_AZOBR</name>
<organism evidence="6 7">
    <name type="scientific">Azospirillum brasilense</name>
    <dbReference type="NCBI Taxonomy" id="192"/>
    <lineage>
        <taxon>Bacteria</taxon>
        <taxon>Pseudomonadati</taxon>
        <taxon>Pseudomonadota</taxon>
        <taxon>Alphaproteobacteria</taxon>
        <taxon>Rhodospirillales</taxon>
        <taxon>Azospirillaceae</taxon>
        <taxon>Azospirillum</taxon>
    </lineage>
</organism>
<evidence type="ECO:0000313" key="7">
    <source>
        <dbReference type="Proteomes" id="UP000215367"/>
    </source>
</evidence>
<evidence type="ECO:0000256" key="2">
    <source>
        <dbReference type="ARBA" id="ARBA00022723"/>
    </source>
</evidence>
<evidence type="ECO:0000313" key="6">
    <source>
        <dbReference type="EMBL" id="OYD83485.1"/>
    </source>
</evidence>
<dbReference type="NCBIfam" id="TIGR02481">
    <property type="entry name" value="hemeryth_dom"/>
    <property type="match status" value="1"/>
</dbReference>
<dbReference type="GO" id="GO:0046872">
    <property type="term" value="F:metal ion binding"/>
    <property type="evidence" value="ECO:0007669"/>
    <property type="project" value="UniProtKB-KW"/>
</dbReference>
<sequence length="159" mass="18532">MTMDAHREETHRGDGRGGDGRSDWRSARMVLDNGGLDADHRMQHELIRRFVALPGEEAERKPALALLSELRRVSVRHFLREERVQASMRYPHLEEHRAQHRRLATLLDDIIGQVDAEESAFEYGYVKAKADELLQFWFFDHFVKADLPMKSHLAKFAVR</sequence>
<dbReference type="EMBL" id="NOWT01000013">
    <property type="protein sequence ID" value="OYD83485.1"/>
    <property type="molecule type" value="Genomic_DNA"/>
</dbReference>
<accession>A0A235HDY6</accession>
<keyword evidence="2" id="KW-0479">Metal-binding</keyword>
<dbReference type="CDD" id="cd12107">
    <property type="entry name" value="Hemerythrin"/>
    <property type="match status" value="1"/>
</dbReference>
<protein>
    <submittedName>
        <fullName evidence="6">Hemerythrin-like metal-binding protein</fullName>
    </submittedName>
</protein>
<keyword evidence="3" id="KW-0408">Iron</keyword>
<gene>
    <name evidence="6" type="ORF">CHT98_14885</name>
</gene>
<dbReference type="SUPFAM" id="SSF47188">
    <property type="entry name" value="Hemerythrin-like"/>
    <property type="match status" value="1"/>
</dbReference>
<dbReference type="InterPro" id="IPR012312">
    <property type="entry name" value="Hemerythrin-like"/>
</dbReference>
<dbReference type="InterPro" id="IPR012827">
    <property type="entry name" value="Hemerythrin_metal-bd"/>
</dbReference>
<proteinExistence type="inferred from homology"/>
<comment type="caution">
    <text evidence="6">The sequence shown here is derived from an EMBL/GenBank/DDBJ whole genome shotgun (WGS) entry which is preliminary data.</text>
</comment>
<comment type="similarity">
    <text evidence="1">Belongs to the hemerythrin family.</text>
</comment>
<evidence type="ECO:0000256" key="1">
    <source>
        <dbReference type="ARBA" id="ARBA00010587"/>
    </source>
</evidence>
<feature type="region of interest" description="Disordered" evidence="4">
    <location>
        <begin position="1"/>
        <end position="24"/>
    </location>
</feature>
<dbReference type="AlphaFoldDB" id="A0A235HDY6"/>
<dbReference type="InterPro" id="IPR035938">
    <property type="entry name" value="Hemerythrin-like_sf"/>
</dbReference>
<dbReference type="RefSeq" id="WP_094304065.1">
    <property type="nucleotide sequence ID" value="NZ_NOWT01000013.1"/>
</dbReference>
<geneLocation type="plasmid" evidence="6">
    <name>unnamed</name>
</geneLocation>
<evidence type="ECO:0000259" key="5">
    <source>
        <dbReference type="Pfam" id="PF01814"/>
    </source>
</evidence>
<evidence type="ECO:0000256" key="3">
    <source>
        <dbReference type="ARBA" id="ARBA00023004"/>
    </source>
</evidence>
<dbReference type="Pfam" id="PF01814">
    <property type="entry name" value="Hemerythrin"/>
    <property type="match status" value="1"/>
</dbReference>
<keyword evidence="6" id="KW-0614">Plasmid</keyword>
<dbReference type="Gene3D" id="1.20.120.50">
    <property type="entry name" value="Hemerythrin-like"/>
    <property type="match status" value="1"/>
</dbReference>